<evidence type="ECO:0000256" key="3">
    <source>
        <dbReference type="ARBA" id="ARBA00022450"/>
    </source>
</evidence>
<dbReference type="Gene3D" id="3.30.300.30">
    <property type="match status" value="1"/>
</dbReference>
<dbReference type="SUPFAM" id="SSF56801">
    <property type="entry name" value="Acetyl-CoA synthetase-like"/>
    <property type="match status" value="1"/>
</dbReference>
<proteinExistence type="inferred from homology"/>
<evidence type="ECO:0000256" key="4">
    <source>
        <dbReference type="ARBA" id="ARBA00022553"/>
    </source>
</evidence>
<feature type="domain" description="Carrier" evidence="7">
    <location>
        <begin position="635"/>
        <end position="709"/>
    </location>
</feature>
<dbReference type="RefSeq" id="WP_165854461.1">
    <property type="nucleotide sequence ID" value="NZ_JBJVNI010000013.1"/>
</dbReference>
<dbReference type="SMART" id="SM00823">
    <property type="entry name" value="PKS_PP"/>
    <property type="match status" value="1"/>
</dbReference>
<feature type="compositionally biased region" description="Polar residues" evidence="6">
    <location>
        <begin position="571"/>
        <end position="580"/>
    </location>
</feature>
<reference evidence="8 9" key="1">
    <citation type="submission" date="2024-12" db="EMBL/GenBank/DDBJ databases">
        <title>Forecasting of Potato common scab and diversities of Pathogenic streptomyces spp. in china.</title>
        <authorList>
            <person name="Handique U."/>
            <person name="Wu J."/>
        </authorList>
    </citation>
    <scope>NUCLEOTIDE SEQUENCE [LARGE SCALE GENOMIC DNA]</scope>
    <source>
        <strain evidence="8 9">ZRIMU1530</strain>
    </source>
</reference>
<dbReference type="EMBL" id="JBJVNI010000013">
    <property type="protein sequence ID" value="MFM9611969.1"/>
    <property type="molecule type" value="Genomic_DNA"/>
</dbReference>
<dbReference type="InterPro" id="IPR020806">
    <property type="entry name" value="PKS_PP-bd"/>
</dbReference>
<dbReference type="Gene3D" id="3.30.559.10">
    <property type="entry name" value="Chloramphenicol acetyltransferase-like domain"/>
    <property type="match status" value="1"/>
</dbReference>
<sequence length="1190" mass="125745">MSEQSPTHFSTLPAALSHWAAVRPDDTAYVFASPQGDTEVSYRELERSALSVAAFLRTTARPGDRVLLLLPPGLDYLTAFLGCLYAGTVAVPLYPPRPGAKLDRIEAVVRDCRPTHALTVDLLLDHLRSAADGLRLHSVEEIRAAGHSASLPLPRAADLAFLQYTSGSTGTPKGVMVGHGNLAENDRAIAAGFGVRSDDVILSWLPLYHDMGLIGTALLPLYLGVRAVLLDTFAFIHDPLSWPEAISRYGATCSGGPNFAYQLLADRYDAERLAGLDLSSWRIAFNGAEPIIPATLEAFAGLYGRHGFDRGALYPCYGLAEATLFVSGAEPMAGYEALSLDRRAVESGRLDEASEGDRLDVVSCGRAAVDTEIVIRSTDGRALPDGEIGEICVRGPGVAGGYWERPEASEETFRARVEGRDGTFLRTGDLGALRDGQLYPVGRNKDLIIVAGRNFYPYDVENLASAASDDLRRGCAAAFQPELAEPRVVLVAEAARDAVARLRSDAGAVAALGAAVRRRVGAECGLNLADVVLVYPGSIPKTSSGKIRRAETRKRFLDGGLRLLGTSSTGNPMAQGQAGSSALPAQGRAVAPAVPTGGETGTTALPARDQALAPALPAPGAVGSPAASAPGSGPEPLRAMLARLVAAHAGAEPGAEDFALPLAALGLDSLKLVALRGGIERQSGRRLDTGLFYGDRSLDDIAEALGTAAEPEGGEPAAGLTGRADSAALSGPAAGAGLGAHPATEGQVQFQFRHELLPEDTAHNLPVALRIGRRLDPARIRAALAAVIARHAALRTTLGEPGSATQIVHEPGALPLDFTHWEADGTFPDSASHDGARPGGTPLESPALGDALPDRARLDGIAHRRFDLTRGPLVRAAAITSPDATTLLLTAHHTVVDYWSLRIVLADLLADLLGIDLPTPAEPPTAAEWLRHRAPVAEAQLAEAVEKWRPLRDHLLFPVASAAPRRRTPAALLDFAADAAGVYEDARAHGHTPFVLLAAAWLRALHEVTGEERVVIGTPYHHRDDWRFAGTVGCLVDMVPLLGDFSADPQDLRARTAREVRAAQRSAAVPFARLVREIEPPRHGQNPLFQATLTFQQSADGLLGDGFAIPWSGARQNLDGVEVQAVDVPPRDTAFAVSLYGARDGDRLVFRLEHQEHLVPAATAARLRDAFQEALAELTAPLTRTGTTGG</sequence>
<dbReference type="Gene3D" id="3.40.50.12780">
    <property type="entry name" value="N-terminal domain of ligase-like"/>
    <property type="match status" value="1"/>
</dbReference>
<name>A0ABW9HV31_9ACTN</name>
<dbReference type="InterPro" id="IPR023213">
    <property type="entry name" value="CAT-like_dom_sf"/>
</dbReference>
<dbReference type="PANTHER" id="PTHR22754:SF32">
    <property type="entry name" value="DISCO-INTERACTING PROTEIN 2"/>
    <property type="match status" value="1"/>
</dbReference>
<dbReference type="PANTHER" id="PTHR22754">
    <property type="entry name" value="DISCO-INTERACTING PROTEIN 2 DIP2 -RELATED"/>
    <property type="match status" value="1"/>
</dbReference>
<dbReference type="Gene3D" id="1.10.1200.10">
    <property type="entry name" value="ACP-like"/>
    <property type="match status" value="1"/>
</dbReference>
<protein>
    <submittedName>
        <fullName evidence="8">AMP-binding protein</fullName>
    </submittedName>
</protein>
<keyword evidence="4" id="KW-0597">Phosphoprotein</keyword>
<accession>A0ABW9HV31</accession>
<evidence type="ECO:0000259" key="7">
    <source>
        <dbReference type="PROSITE" id="PS50075"/>
    </source>
</evidence>
<dbReference type="CDD" id="cd05931">
    <property type="entry name" value="FAAL"/>
    <property type="match status" value="1"/>
</dbReference>
<dbReference type="InterPro" id="IPR045851">
    <property type="entry name" value="AMP-bd_C_sf"/>
</dbReference>
<dbReference type="Pfam" id="PF00501">
    <property type="entry name" value="AMP-binding"/>
    <property type="match status" value="1"/>
</dbReference>
<dbReference type="Pfam" id="PF00550">
    <property type="entry name" value="PP-binding"/>
    <property type="match status" value="1"/>
</dbReference>
<dbReference type="InterPro" id="IPR006162">
    <property type="entry name" value="Ppantetheine_attach_site"/>
</dbReference>
<evidence type="ECO:0000313" key="8">
    <source>
        <dbReference type="EMBL" id="MFM9611969.1"/>
    </source>
</evidence>
<evidence type="ECO:0000256" key="5">
    <source>
        <dbReference type="ARBA" id="ARBA00022598"/>
    </source>
</evidence>
<dbReference type="PROSITE" id="PS50075">
    <property type="entry name" value="CARRIER"/>
    <property type="match status" value="1"/>
</dbReference>
<comment type="cofactor">
    <cofactor evidence="1">
        <name>pantetheine 4'-phosphate</name>
        <dbReference type="ChEBI" id="CHEBI:47942"/>
    </cofactor>
</comment>
<feature type="region of interest" description="Disordered" evidence="6">
    <location>
        <begin position="825"/>
        <end position="849"/>
    </location>
</feature>
<gene>
    <name evidence="8" type="ORF">ACKI18_25055</name>
</gene>
<evidence type="ECO:0000256" key="1">
    <source>
        <dbReference type="ARBA" id="ARBA00001957"/>
    </source>
</evidence>
<evidence type="ECO:0000256" key="6">
    <source>
        <dbReference type="SAM" id="MobiDB-lite"/>
    </source>
</evidence>
<dbReference type="InterPro" id="IPR036736">
    <property type="entry name" value="ACP-like_sf"/>
</dbReference>
<feature type="region of interest" description="Disordered" evidence="6">
    <location>
        <begin position="566"/>
        <end position="604"/>
    </location>
</feature>
<comment type="caution">
    <text evidence="8">The sequence shown here is derived from an EMBL/GenBank/DDBJ whole genome shotgun (WGS) entry which is preliminary data.</text>
</comment>
<dbReference type="Gene3D" id="3.30.559.30">
    <property type="entry name" value="Nonribosomal peptide synthetase, condensation domain"/>
    <property type="match status" value="1"/>
</dbReference>
<dbReference type="InterPro" id="IPR000873">
    <property type="entry name" value="AMP-dep_synth/lig_dom"/>
</dbReference>
<dbReference type="SUPFAM" id="SSF52777">
    <property type="entry name" value="CoA-dependent acyltransferases"/>
    <property type="match status" value="2"/>
</dbReference>
<evidence type="ECO:0000256" key="2">
    <source>
        <dbReference type="ARBA" id="ARBA00006432"/>
    </source>
</evidence>
<keyword evidence="5" id="KW-0436">Ligase</keyword>
<keyword evidence="9" id="KW-1185">Reference proteome</keyword>
<comment type="similarity">
    <text evidence="2">Belongs to the ATP-dependent AMP-binding enzyme family.</text>
</comment>
<dbReference type="PROSITE" id="PS00455">
    <property type="entry name" value="AMP_BINDING"/>
    <property type="match status" value="1"/>
</dbReference>
<dbReference type="SUPFAM" id="SSF47336">
    <property type="entry name" value="ACP-like"/>
    <property type="match status" value="1"/>
</dbReference>
<evidence type="ECO:0000313" key="9">
    <source>
        <dbReference type="Proteomes" id="UP001631957"/>
    </source>
</evidence>
<dbReference type="PROSITE" id="PS00012">
    <property type="entry name" value="PHOSPHOPANTETHEINE"/>
    <property type="match status" value="1"/>
</dbReference>
<dbReference type="Pfam" id="PF00668">
    <property type="entry name" value="Condensation"/>
    <property type="match status" value="1"/>
</dbReference>
<dbReference type="Proteomes" id="UP001631957">
    <property type="component" value="Unassembled WGS sequence"/>
</dbReference>
<dbReference type="InterPro" id="IPR020845">
    <property type="entry name" value="AMP-binding_CS"/>
</dbReference>
<organism evidence="8 9">
    <name type="scientific">Streptomyces niveiscabiei</name>
    <dbReference type="NCBI Taxonomy" id="164115"/>
    <lineage>
        <taxon>Bacteria</taxon>
        <taxon>Bacillati</taxon>
        <taxon>Actinomycetota</taxon>
        <taxon>Actinomycetes</taxon>
        <taxon>Kitasatosporales</taxon>
        <taxon>Streptomycetaceae</taxon>
        <taxon>Streptomyces</taxon>
    </lineage>
</organism>
<keyword evidence="3" id="KW-0596">Phosphopantetheine</keyword>
<dbReference type="InterPro" id="IPR040097">
    <property type="entry name" value="FAAL/FAAC"/>
</dbReference>
<dbReference type="InterPro" id="IPR009081">
    <property type="entry name" value="PP-bd_ACP"/>
</dbReference>
<dbReference type="InterPro" id="IPR001242">
    <property type="entry name" value="Condensation_dom"/>
</dbReference>
<dbReference type="InterPro" id="IPR042099">
    <property type="entry name" value="ANL_N_sf"/>
</dbReference>